<keyword evidence="2" id="KW-0614">Plasmid</keyword>
<feature type="chain" id="PRO_5003371888" evidence="1">
    <location>
        <begin position="29"/>
        <end position="42"/>
    </location>
</feature>
<reference evidence="2 3" key="1">
    <citation type="journal article" date="2011" name="J. Biotechnol.">
        <title>The complete genome sequence of the dominant Sinorhizobium meliloti field isolate SM11 extends the S. meliloti pan-genome.</title>
        <authorList>
            <person name="Schneiker-Bekel S."/>
            <person name="Wibberg D."/>
            <person name="Bekel T."/>
            <person name="Blom J."/>
            <person name="Linke B."/>
            <person name="Neuweger H."/>
            <person name="Stiens M."/>
            <person name="Vorholter F.J."/>
            <person name="Weidner S."/>
            <person name="Goesmann A."/>
            <person name="Puhler A."/>
            <person name="Schluter A."/>
        </authorList>
    </citation>
    <scope>NUCLEOTIDE SEQUENCE [LARGE SCALE GENOMIC DNA]</scope>
    <source>
        <strain evidence="2 3">SM11</strain>
        <plasmid evidence="3">pSmeSM11d</plasmid>
    </source>
</reference>
<dbReference type="AlphaFoldDB" id="F7XHA6"/>
<feature type="signal peptide" evidence="1">
    <location>
        <begin position="1"/>
        <end position="28"/>
    </location>
</feature>
<evidence type="ECO:0000256" key="1">
    <source>
        <dbReference type="SAM" id="SignalP"/>
    </source>
</evidence>
<gene>
    <name evidence="2" type="ordered locus">SM11_pD1100</name>
</gene>
<dbReference type="HOGENOM" id="CLU_3257923_0_0_5"/>
<evidence type="ECO:0000313" key="3">
    <source>
        <dbReference type="Proteomes" id="UP000009045"/>
    </source>
</evidence>
<dbReference type="KEGG" id="smx:SM11_pD1100"/>
<organism evidence="2 3">
    <name type="scientific">Sinorhizobium meliloti (strain SM11)</name>
    <dbReference type="NCBI Taxonomy" id="707241"/>
    <lineage>
        <taxon>Bacteria</taxon>
        <taxon>Pseudomonadati</taxon>
        <taxon>Pseudomonadota</taxon>
        <taxon>Alphaproteobacteria</taxon>
        <taxon>Hyphomicrobiales</taxon>
        <taxon>Rhizobiaceae</taxon>
        <taxon>Sinorhizobium/Ensifer group</taxon>
        <taxon>Sinorhizobium</taxon>
    </lineage>
</organism>
<evidence type="ECO:0000313" key="2">
    <source>
        <dbReference type="EMBL" id="AEH83933.1"/>
    </source>
</evidence>
<name>F7XHA6_SINMM</name>
<dbReference type="PATRIC" id="fig|707241.3.peg.6786"/>
<dbReference type="EMBL" id="CP001832">
    <property type="protein sequence ID" value="AEH83933.1"/>
    <property type="molecule type" value="Genomic_DNA"/>
</dbReference>
<protein>
    <submittedName>
        <fullName evidence="2">Uncharacterized protein</fullName>
    </submittedName>
</protein>
<proteinExistence type="predicted"/>
<dbReference type="Proteomes" id="UP000009045">
    <property type="component" value="Plasmid pSmeSM11d"/>
</dbReference>
<keyword evidence="1" id="KW-0732">Signal</keyword>
<geneLocation type="plasmid" evidence="2 3">
    <name>pSmeSM11d</name>
</geneLocation>
<sequence>MIELLVDMILLSIVAACTFASAHSPSFAATGSDVTFCGYTLS</sequence>
<accession>F7XHA6</accession>